<gene>
    <name evidence="1" type="ORF">NCTC12965_03848</name>
</gene>
<accession>A0A4U9URS6</accession>
<reference evidence="1" key="1">
    <citation type="submission" date="2019-05" db="EMBL/GenBank/DDBJ databases">
        <authorList>
            <consortium name="Pathogen Informatics"/>
        </authorList>
    </citation>
    <scope>NUCLEOTIDE SEQUENCE [LARGE SCALE GENOMIC DNA]</scope>
    <source>
        <strain evidence="1">NCTC12965</strain>
    </source>
</reference>
<sequence>MRTCALRVKVVTHSSSACEATPGLYGSTAPCGRVPTSSVYTTMFFAFGVFEVVEHPLFGGQPLDEVKIRFLILHAELTGRMGVTQAKGKVGDARSLSARW</sequence>
<protein>
    <submittedName>
        <fullName evidence="1">Uncharacterized protein</fullName>
    </submittedName>
</protein>
<dbReference type="AlphaFoldDB" id="A0A4U9URS6"/>
<evidence type="ECO:0000313" key="1">
    <source>
        <dbReference type="EMBL" id="VTR35833.1"/>
    </source>
</evidence>
<organism evidence="1">
    <name type="scientific">Serratia fonticola</name>
    <dbReference type="NCBI Taxonomy" id="47917"/>
    <lineage>
        <taxon>Bacteria</taxon>
        <taxon>Pseudomonadati</taxon>
        <taxon>Pseudomonadota</taxon>
        <taxon>Gammaproteobacteria</taxon>
        <taxon>Enterobacterales</taxon>
        <taxon>Yersiniaceae</taxon>
        <taxon>Serratia</taxon>
    </lineage>
</organism>
<name>A0A4U9URS6_SERFO</name>
<dbReference type="EMBL" id="CABEEZ010000081">
    <property type="protein sequence ID" value="VTR35833.1"/>
    <property type="molecule type" value="Genomic_DNA"/>
</dbReference>
<proteinExistence type="predicted"/>